<protein>
    <recommendedName>
        <fullName evidence="4">Flagellar assembly protein FliH</fullName>
    </recommendedName>
</protein>
<dbReference type="Proteomes" id="UP000242757">
    <property type="component" value="Unassembled WGS sequence"/>
</dbReference>
<dbReference type="NCBIfam" id="NF004270">
    <property type="entry name" value="PRK05687.2-1"/>
    <property type="match status" value="1"/>
</dbReference>
<dbReference type="OrthoDB" id="8480773at2"/>
<comment type="subcellular location">
    <subcellularLocation>
        <location evidence="2">Cytoplasm</location>
    </subcellularLocation>
</comment>
<keyword evidence="5" id="KW-0813">Transport</keyword>
<evidence type="ECO:0000256" key="2">
    <source>
        <dbReference type="ARBA" id="ARBA00004496"/>
    </source>
</evidence>
<evidence type="ECO:0000256" key="4">
    <source>
        <dbReference type="ARBA" id="ARBA00016507"/>
    </source>
</evidence>
<evidence type="ECO:0000313" key="14">
    <source>
        <dbReference type="Proteomes" id="UP000242757"/>
    </source>
</evidence>
<dbReference type="EMBL" id="NBIM01000001">
    <property type="protein sequence ID" value="OXY83252.1"/>
    <property type="molecule type" value="Genomic_DNA"/>
</dbReference>
<proteinExistence type="inferred from homology"/>
<feature type="domain" description="Essential protein Yae1 N-terminal" evidence="12">
    <location>
        <begin position="77"/>
        <end position="113"/>
    </location>
</feature>
<feature type="domain" description="Flagellar assembly protein FliH/Type III secretion system HrpE" evidence="11">
    <location>
        <begin position="126"/>
        <end position="252"/>
    </location>
</feature>
<dbReference type="Pfam" id="PF09811">
    <property type="entry name" value="Yae1_N"/>
    <property type="match status" value="1"/>
</dbReference>
<dbReference type="PANTHER" id="PTHR34982">
    <property type="entry name" value="YOP PROTEINS TRANSLOCATION PROTEIN L"/>
    <property type="match status" value="1"/>
</dbReference>
<keyword evidence="13" id="KW-0282">Flagellum</keyword>
<dbReference type="GO" id="GO:0044781">
    <property type="term" value="P:bacterial-type flagellum organization"/>
    <property type="evidence" value="ECO:0007669"/>
    <property type="project" value="UniProtKB-KW"/>
</dbReference>
<keyword evidence="8" id="KW-0653">Protein transport</keyword>
<dbReference type="AlphaFoldDB" id="A0A233RIM8"/>
<evidence type="ECO:0000256" key="9">
    <source>
        <dbReference type="ARBA" id="ARBA00023225"/>
    </source>
</evidence>
<dbReference type="RefSeq" id="WP_094200026.1">
    <property type="nucleotide sequence ID" value="NZ_NBIM01000001.1"/>
</dbReference>
<keyword evidence="6" id="KW-0963">Cytoplasm</keyword>
<reference evidence="13 14" key="1">
    <citation type="submission" date="2017-08" db="EMBL/GenBank/DDBJ databases">
        <title>A Genome Sequence of Oceanimonas doudoroffii ATCC 27123T.</title>
        <authorList>
            <person name="Brennan M.A."/>
            <person name="Maclea K.S."/>
            <person name="Mcclelland W.D."/>
            <person name="Trachtenberg A.M."/>
        </authorList>
    </citation>
    <scope>NUCLEOTIDE SEQUENCE [LARGE SCALE GENOMIC DNA]</scope>
    <source>
        <strain evidence="13 14">ATCC 27123</strain>
    </source>
</reference>
<organism evidence="13 14">
    <name type="scientific">Oceanimonas doudoroffii</name>
    <dbReference type="NCBI Taxonomy" id="84158"/>
    <lineage>
        <taxon>Bacteria</taxon>
        <taxon>Pseudomonadati</taxon>
        <taxon>Pseudomonadota</taxon>
        <taxon>Gammaproteobacteria</taxon>
        <taxon>Aeromonadales</taxon>
        <taxon>Aeromonadaceae</taxon>
        <taxon>Oceanimonas</taxon>
    </lineage>
</organism>
<evidence type="ECO:0000256" key="7">
    <source>
        <dbReference type="ARBA" id="ARBA00022795"/>
    </source>
</evidence>
<dbReference type="GO" id="GO:0071973">
    <property type="term" value="P:bacterial-type flagellum-dependent cell motility"/>
    <property type="evidence" value="ECO:0007669"/>
    <property type="project" value="InterPro"/>
</dbReference>
<dbReference type="PRINTS" id="PR01003">
    <property type="entry name" value="FLGFLIH"/>
</dbReference>
<keyword evidence="13" id="KW-0969">Cilium</keyword>
<keyword evidence="13" id="KW-0966">Cell projection</keyword>
<sequence length="269" mass="29779">MSNPEHTEDRTQADAQDNSAWQWPELEIERKRQQMRSAALRLRAEPEPREAVPAAPEQPAPEPLTAEALESIRQAAFEEGHAEGKAQGVAEGREEGRLQGMEEGLQAGLQQGLEQGLAEGRKQVAQQLEHWSCLVEQLQAPLSKIDHTVEQSLVTLAMELARNLLKAEASASPQLLLATVQEALKALPAQNGPLTFYLHAEDLVMLEAHYDQDARAKRGWEFIAEPGLARGELKIITPLSQLDVNLAQRIDALMANFIKANWSRFHDAG</sequence>
<comment type="caution">
    <text evidence="13">The sequence shown here is derived from an EMBL/GenBank/DDBJ whole genome shotgun (WGS) entry which is preliminary data.</text>
</comment>
<dbReference type="InterPro" id="IPR000563">
    <property type="entry name" value="Flag_FliH"/>
</dbReference>
<evidence type="ECO:0000256" key="1">
    <source>
        <dbReference type="ARBA" id="ARBA00003041"/>
    </source>
</evidence>
<keyword evidence="14" id="KW-1185">Reference proteome</keyword>
<comment type="function">
    <text evidence="1">Needed for flagellar regrowth and assembly.</text>
</comment>
<evidence type="ECO:0000259" key="12">
    <source>
        <dbReference type="Pfam" id="PF09811"/>
    </source>
</evidence>
<evidence type="ECO:0000256" key="5">
    <source>
        <dbReference type="ARBA" id="ARBA00022448"/>
    </source>
</evidence>
<feature type="region of interest" description="Disordered" evidence="10">
    <location>
        <begin position="1"/>
        <end position="61"/>
    </location>
</feature>
<feature type="compositionally biased region" description="Basic and acidic residues" evidence="10">
    <location>
        <begin position="1"/>
        <end position="12"/>
    </location>
</feature>
<evidence type="ECO:0000256" key="8">
    <source>
        <dbReference type="ARBA" id="ARBA00022927"/>
    </source>
</evidence>
<name>A0A233RIM8_9GAMM</name>
<evidence type="ECO:0000259" key="11">
    <source>
        <dbReference type="Pfam" id="PF02108"/>
    </source>
</evidence>
<dbReference type="GO" id="GO:0003774">
    <property type="term" value="F:cytoskeletal motor activity"/>
    <property type="evidence" value="ECO:0007669"/>
    <property type="project" value="InterPro"/>
</dbReference>
<keyword evidence="7" id="KW-1005">Bacterial flagellum biogenesis</keyword>
<comment type="similarity">
    <text evidence="3">Belongs to the FliH family.</text>
</comment>
<dbReference type="Pfam" id="PF02108">
    <property type="entry name" value="FliH"/>
    <property type="match status" value="1"/>
</dbReference>
<evidence type="ECO:0000256" key="6">
    <source>
        <dbReference type="ARBA" id="ARBA00022490"/>
    </source>
</evidence>
<dbReference type="GO" id="GO:0015031">
    <property type="term" value="P:protein transport"/>
    <property type="evidence" value="ECO:0007669"/>
    <property type="project" value="UniProtKB-KW"/>
</dbReference>
<dbReference type="GO" id="GO:0009288">
    <property type="term" value="C:bacterial-type flagellum"/>
    <property type="evidence" value="ECO:0007669"/>
    <property type="project" value="InterPro"/>
</dbReference>
<accession>A0A233RIM8</accession>
<dbReference type="GO" id="GO:0005829">
    <property type="term" value="C:cytosol"/>
    <property type="evidence" value="ECO:0007669"/>
    <property type="project" value="TreeGrafter"/>
</dbReference>
<dbReference type="PANTHER" id="PTHR34982:SF1">
    <property type="entry name" value="FLAGELLAR ASSEMBLY PROTEIN FLIH"/>
    <property type="match status" value="1"/>
</dbReference>
<evidence type="ECO:0000256" key="10">
    <source>
        <dbReference type="SAM" id="MobiDB-lite"/>
    </source>
</evidence>
<dbReference type="InterPro" id="IPR018035">
    <property type="entry name" value="Flagellar_FliH/T3SS_HrpE"/>
</dbReference>
<keyword evidence="9" id="KW-1006">Bacterial flagellum protein export</keyword>
<evidence type="ECO:0000313" key="13">
    <source>
        <dbReference type="EMBL" id="OXY83252.1"/>
    </source>
</evidence>
<evidence type="ECO:0000256" key="3">
    <source>
        <dbReference type="ARBA" id="ARBA00006602"/>
    </source>
</evidence>
<dbReference type="InterPro" id="IPR051472">
    <property type="entry name" value="T3SS_Stator/FliH"/>
</dbReference>
<dbReference type="InterPro" id="IPR019191">
    <property type="entry name" value="Essential_protein_Yae1_N"/>
</dbReference>
<gene>
    <name evidence="13" type="ORF">B6S08_07105</name>
</gene>